<evidence type="ECO:0000313" key="2">
    <source>
        <dbReference type="EMBL" id="KAF6756788.1"/>
    </source>
</evidence>
<dbReference type="Pfam" id="PF16114">
    <property type="entry name" value="Citrate_bind"/>
    <property type="match status" value="1"/>
</dbReference>
<evidence type="ECO:0000313" key="3">
    <source>
        <dbReference type="Proteomes" id="UP000521943"/>
    </source>
</evidence>
<dbReference type="OrthoDB" id="3261737at2759"/>
<proteinExistence type="predicted"/>
<protein>
    <recommendedName>
        <fullName evidence="1">ATP-citrate synthase citrate-binding domain-containing protein</fullName>
    </recommendedName>
</protein>
<evidence type="ECO:0000259" key="1">
    <source>
        <dbReference type="Pfam" id="PF16114"/>
    </source>
</evidence>
<dbReference type="Gene3D" id="3.40.50.261">
    <property type="entry name" value="Succinyl-CoA synthetase domains"/>
    <property type="match status" value="1"/>
</dbReference>
<gene>
    <name evidence="2" type="ORF">DFP72DRAFT_260760</name>
</gene>
<reference evidence="2 3" key="1">
    <citation type="submission" date="2020-07" db="EMBL/GenBank/DDBJ databases">
        <title>Comparative genomics of pyrophilous fungi reveals a link between fire events and developmental genes.</title>
        <authorList>
            <consortium name="DOE Joint Genome Institute"/>
            <person name="Steindorff A.S."/>
            <person name="Carver A."/>
            <person name="Calhoun S."/>
            <person name="Stillman K."/>
            <person name="Liu H."/>
            <person name="Lipzen A."/>
            <person name="Pangilinan J."/>
            <person name="Labutti K."/>
            <person name="Bruns T.D."/>
            <person name="Grigoriev I.V."/>
        </authorList>
    </citation>
    <scope>NUCLEOTIDE SEQUENCE [LARGE SCALE GENOMIC DNA]</scope>
    <source>
        <strain evidence="2 3">CBS 144469</strain>
    </source>
</reference>
<dbReference type="AlphaFoldDB" id="A0A8H6I3J2"/>
<organism evidence="2 3">
    <name type="scientific">Ephemerocybe angulata</name>
    <dbReference type="NCBI Taxonomy" id="980116"/>
    <lineage>
        <taxon>Eukaryota</taxon>
        <taxon>Fungi</taxon>
        <taxon>Dikarya</taxon>
        <taxon>Basidiomycota</taxon>
        <taxon>Agaricomycotina</taxon>
        <taxon>Agaricomycetes</taxon>
        <taxon>Agaricomycetidae</taxon>
        <taxon>Agaricales</taxon>
        <taxon>Agaricineae</taxon>
        <taxon>Psathyrellaceae</taxon>
        <taxon>Ephemerocybe</taxon>
    </lineage>
</organism>
<feature type="domain" description="ATP-citrate synthase citrate-binding" evidence="1">
    <location>
        <begin position="11"/>
        <end position="72"/>
    </location>
</feature>
<dbReference type="InterPro" id="IPR016102">
    <property type="entry name" value="Succinyl-CoA_synth-like"/>
</dbReference>
<keyword evidence="3" id="KW-1185">Reference proteome</keyword>
<dbReference type="InterPro" id="IPR032263">
    <property type="entry name" value="Citrate-bd"/>
</dbReference>
<name>A0A8H6I3J2_9AGAR</name>
<comment type="caution">
    <text evidence="2">The sequence shown here is derived from an EMBL/GenBank/DDBJ whole genome shotgun (WGS) entry which is preliminary data.</text>
</comment>
<dbReference type="Proteomes" id="UP000521943">
    <property type="component" value="Unassembled WGS sequence"/>
</dbReference>
<dbReference type="EMBL" id="JACGCI010000024">
    <property type="protein sequence ID" value="KAF6756788.1"/>
    <property type="molecule type" value="Genomic_DNA"/>
</dbReference>
<accession>A0A8H6I3J2</accession>
<sequence length="177" mass="19270">MNSTTTASTLGAPTDGQMYECTKTVIDFTTRGTPNPEGNILVIGSGTANFMNATAGAKCTTRLHRSPSSQPRSNDVRRGANLTSITMQCARCKRAGLAGSCAMRGQVWALHFSALQARRPCGRTPSHARLGPVRCEVCERRPHHRMPQPVLLLLRHCKCRLCTVIPPWPRLVVHGAL</sequence>